<sequence>MTINSRFQQNNLREQRLQFMRGHQYFFDVTPDFPLPLFEKLVVELEGSSIVELSCKVQEDRLLAGRFLIFSDQIFSNQENFWHKSLVQALNFLDSIESRVGVQINRSSLQQFLAAHITSGKIIGVTIGLDLRPELKDSSAKIHIMVSENSEDLVSMAIALDGGYYPLELVQTILKDCRMIGFDFFLNGHSEVELYTYSSRKKDGLHNNQGKSTRSYIRKNFSQKVSSLLDASDFFMAGFSRANVSPVLYFGFDDLRDVKEHFLFNVLGDRVYDFCRSQDSITITWIGVTEQDLEVNRLDDFRIYYRRNFA</sequence>
<dbReference type="NCBIfam" id="TIGR04445">
    <property type="entry name" value="preny_LynF_TruF"/>
    <property type="match status" value="1"/>
</dbReference>
<dbReference type="Pfam" id="PF19156">
    <property type="entry name" value="DUF5838"/>
    <property type="match status" value="1"/>
</dbReference>
<dbReference type="InterPro" id="IPR031037">
    <property type="entry name" value="Preny_LynF_TruF"/>
</dbReference>
<dbReference type="EMBL" id="JAYGHT010000071">
    <property type="protein sequence ID" value="MEA5519909.1"/>
    <property type="molecule type" value="Genomic_DNA"/>
</dbReference>
<keyword evidence="2" id="KW-1185">Reference proteome</keyword>
<dbReference type="RefSeq" id="WP_323223093.1">
    <property type="nucleotide sequence ID" value="NZ_JAYGHT010000071.1"/>
</dbReference>
<proteinExistence type="predicted"/>
<gene>
    <name evidence="1" type="ORF">VB854_13255</name>
</gene>
<evidence type="ECO:0000313" key="1">
    <source>
        <dbReference type="EMBL" id="MEA5519909.1"/>
    </source>
</evidence>
<evidence type="ECO:0000313" key="2">
    <source>
        <dbReference type="Proteomes" id="UP001301728"/>
    </source>
</evidence>
<dbReference type="Proteomes" id="UP001301728">
    <property type="component" value="Unassembled WGS sequence"/>
</dbReference>
<protein>
    <submittedName>
        <fullName evidence="1">LynF/TruF/PatF family peptide O-prenyltransferase</fullName>
    </submittedName>
</protein>
<name>A0ABU5TY77_9CYAN</name>
<organism evidence="1 2">
    <name type="scientific">Limnoraphis robusta CCNP1315</name>
    <dbReference type="NCBI Taxonomy" id="3110306"/>
    <lineage>
        <taxon>Bacteria</taxon>
        <taxon>Bacillati</taxon>
        <taxon>Cyanobacteriota</taxon>
        <taxon>Cyanophyceae</taxon>
        <taxon>Oscillatoriophycideae</taxon>
        <taxon>Oscillatoriales</taxon>
        <taxon>Sirenicapillariaceae</taxon>
        <taxon>Limnoraphis</taxon>
    </lineage>
</organism>
<accession>A0ABU5TY77</accession>
<reference evidence="1 2" key="1">
    <citation type="submission" date="2023-12" db="EMBL/GenBank/DDBJ databases">
        <title>Baltic Sea Cyanobacteria.</title>
        <authorList>
            <person name="Delbaje E."/>
            <person name="Fewer D.P."/>
            <person name="Shishido T.K."/>
        </authorList>
    </citation>
    <scope>NUCLEOTIDE SEQUENCE [LARGE SCALE GENOMIC DNA]</scope>
    <source>
        <strain evidence="1 2">CCNP 1315</strain>
    </source>
</reference>
<comment type="caution">
    <text evidence="1">The sequence shown here is derived from an EMBL/GenBank/DDBJ whole genome shotgun (WGS) entry which is preliminary data.</text>
</comment>